<keyword evidence="5" id="KW-1185">Reference proteome</keyword>
<evidence type="ECO:0000256" key="2">
    <source>
        <dbReference type="PROSITE-ProRule" id="PRU00335"/>
    </source>
</evidence>
<dbReference type="Gene3D" id="1.10.357.10">
    <property type="entry name" value="Tetracycline Repressor, domain 2"/>
    <property type="match status" value="1"/>
</dbReference>
<feature type="DNA-binding region" description="H-T-H motif" evidence="2">
    <location>
        <begin position="35"/>
        <end position="54"/>
    </location>
</feature>
<dbReference type="Pfam" id="PF00440">
    <property type="entry name" value="TetR_N"/>
    <property type="match status" value="1"/>
</dbReference>
<protein>
    <submittedName>
        <fullName evidence="4">TetR/AcrR family transcriptional regulator</fullName>
    </submittedName>
</protein>
<dbReference type="PANTHER" id="PTHR30328">
    <property type="entry name" value="TRANSCRIPTIONAL REPRESSOR"/>
    <property type="match status" value="1"/>
</dbReference>
<dbReference type="RefSeq" id="WP_186744398.1">
    <property type="nucleotide sequence ID" value="NZ_CP060394.1"/>
</dbReference>
<dbReference type="InterPro" id="IPR009057">
    <property type="entry name" value="Homeodomain-like_sf"/>
</dbReference>
<evidence type="ECO:0000313" key="5">
    <source>
        <dbReference type="Proteomes" id="UP000515312"/>
    </source>
</evidence>
<dbReference type="SUPFAM" id="SSF48498">
    <property type="entry name" value="Tetracyclin repressor-like, C-terminal domain"/>
    <property type="match status" value="1"/>
</dbReference>
<accession>A0A7G8BKV7</accession>
<evidence type="ECO:0000256" key="1">
    <source>
        <dbReference type="ARBA" id="ARBA00023125"/>
    </source>
</evidence>
<keyword evidence="1 2" id="KW-0238">DNA-binding</keyword>
<name>A0A7G8BKV7_9BACT</name>
<evidence type="ECO:0000313" key="4">
    <source>
        <dbReference type="EMBL" id="QNI33177.1"/>
    </source>
</evidence>
<dbReference type="GO" id="GO:0003677">
    <property type="term" value="F:DNA binding"/>
    <property type="evidence" value="ECO:0007669"/>
    <property type="project" value="UniProtKB-UniRule"/>
</dbReference>
<dbReference type="EMBL" id="CP060394">
    <property type="protein sequence ID" value="QNI33177.1"/>
    <property type="molecule type" value="Genomic_DNA"/>
</dbReference>
<dbReference type="PROSITE" id="PS50977">
    <property type="entry name" value="HTH_TETR_2"/>
    <property type="match status" value="1"/>
</dbReference>
<dbReference type="PRINTS" id="PR00455">
    <property type="entry name" value="HTHTETR"/>
</dbReference>
<organism evidence="4 5">
    <name type="scientific">Alloacidobacterium dinghuense</name>
    <dbReference type="NCBI Taxonomy" id="2763107"/>
    <lineage>
        <taxon>Bacteria</taxon>
        <taxon>Pseudomonadati</taxon>
        <taxon>Acidobacteriota</taxon>
        <taxon>Terriglobia</taxon>
        <taxon>Terriglobales</taxon>
        <taxon>Acidobacteriaceae</taxon>
        <taxon>Alloacidobacterium</taxon>
    </lineage>
</organism>
<dbReference type="Proteomes" id="UP000515312">
    <property type="component" value="Chromosome"/>
</dbReference>
<dbReference type="SUPFAM" id="SSF46689">
    <property type="entry name" value="Homeodomain-like"/>
    <property type="match status" value="1"/>
</dbReference>
<dbReference type="AlphaFoldDB" id="A0A7G8BKV7"/>
<proteinExistence type="predicted"/>
<dbReference type="InterPro" id="IPR050109">
    <property type="entry name" value="HTH-type_TetR-like_transc_reg"/>
</dbReference>
<dbReference type="KEGG" id="adin:H7849_04190"/>
<gene>
    <name evidence="4" type="ORF">H7849_04190</name>
</gene>
<dbReference type="PANTHER" id="PTHR30328:SF54">
    <property type="entry name" value="HTH-TYPE TRANSCRIPTIONAL REPRESSOR SCO4008"/>
    <property type="match status" value="1"/>
</dbReference>
<feature type="domain" description="HTH tetR-type" evidence="3">
    <location>
        <begin position="12"/>
        <end position="72"/>
    </location>
</feature>
<dbReference type="InterPro" id="IPR036271">
    <property type="entry name" value="Tet_transcr_reg_TetR-rel_C_sf"/>
</dbReference>
<sequence length="242" mass="26970">MSLTSSTKDRADQTRGKILRAAIREFSAHGLAGARTDTIAESAKVNKALIYYYFKSKSGLYEAALEQVSGMVAERTLAVLDPKYSAGERLLRATLNHFDRILTQRDFQSLMQQEMVRFRLGESGSMPLIVKKFFKPLLKKLQETVAEGIRTGELCDLDSLQVVYSMLGANVFYFLSAPMMRLAMSLRPFDKAEIAARRKASVQFLGNALFADRTHGANLAKHVLAAMPVPQAKNVQMWGKLS</sequence>
<reference evidence="4 5" key="1">
    <citation type="submission" date="2020-08" db="EMBL/GenBank/DDBJ databases">
        <title>Edaphobacter telluris sp. nov. and Acidobacterium dinghuensis sp. nov., two acidobacteria isolated from forest soil.</title>
        <authorList>
            <person name="Fu J."/>
            <person name="Qiu L."/>
        </authorList>
    </citation>
    <scope>NUCLEOTIDE SEQUENCE [LARGE SCALE GENOMIC DNA]</scope>
    <source>
        <strain evidence="4">4Y35</strain>
    </source>
</reference>
<dbReference type="InterPro" id="IPR001647">
    <property type="entry name" value="HTH_TetR"/>
</dbReference>
<evidence type="ECO:0000259" key="3">
    <source>
        <dbReference type="PROSITE" id="PS50977"/>
    </source>
</evidence>